<dbReference type="OrthoDB" id="8190202at2759"/>
<dbReference type="GO" id="GO:0017080">
    <property type="term" value="F:sodium channel regulator activity"/>
    <property type="evidence" value="ECO:0007669"/>
    <property type="project" value="TreeGrafter"/>
</dbReference>
<organism evidence="3 4">
    <name type="scientific">Bemisia tabaci</name>
    <name type="common">Sweetpotato whitefly</name>
    <name type="synonym">Aleurodes tabaci</name>
    <dbReference type="NCBI Taxonomy" id="7038"/>
    <lineage>
        <taxon>Eukaryota</taxon>
        <taxon>Metazoa</taxon>
        <taxon>Ecdysozoa</taxon>
        <taxon>Arthropoda</taxon>
        <taxon>Hexapoda</taxon>
        <taxon>Insecta</taxon>
        <taxon>Pterygota</taxon>
        <taxon>Neoptera</taxon>
        <taxon>Paraneoptera</taxon>
        <taxon>Hemiptera</taxon>
        <taxon>Sternorrhyncha</taxon>
        <taxon>Aleyrodoidea</taxon>
        <taxon>Aleyrodidae</taxon>
        <taxon>Aleyrodinae</taxon>
        <taxon>Bemisia</taxon>
    </lineage>
</organism>
<keyword evidence="4" id="KW-1185">Reference proteome</keyword>
<name>A0A9P0G5Y5_BEMTA</name>
<evidence type="ECO:0000256" key="1">
    <source>
        <dbReference type="SAM" id="MobiDB-lite"/>
    </source>
</evidence>
<evidence type="ECO:0000256" key="2">
    <source>
        <dbReference type="SAM" id="Phobius"/>
    </source>
</evidence>
<evidence type="ECO:0008006" key="5">
    <source>
        <dbReference type="Google" id="ProtNLM"/>
    </source>
</evidence>
<evidence type="ECO:0000313" key="3">
    <source>
        <dbReference type="EMBL" id="CAH0776199.1"/>
    </source>
</evidence>
<gene>
    <name evidence="3" type="ORF">BEMITA_LOCUS12320</name>
</gene>
<feature type="transmembrane region" description="Helical" evidence="2">
    <location>
        <begin position="20"/>
        <end position="47"/>
    </location>
</feature>
<sequence length="417" mass="45739">MAGESTAGKPPEPPTSKEKLLFYTTGFFILLGIFSLFGFLFLVPFVIEPAFTTIFAAFDVTPAMCVTRHVERMRGVSNCSWTSCREGCTREVYECTQIRVNYKITKPSPTPPPPTATPTTPESAFDNNFLDRRRRRRRRLLSMQDYDYSDILGHELPAPDPDEETPPTTTDVADPSDSEWFFVGAKLFPNVKGCGYPPMLNCTVFLKNYSQLGTNFSCFYSTVDPGIVITQLDMLQVYRHLLYALAIPIPSFIASVVYLTLAYLYIYSEDSAPPPRPPRKRPVVEASPLAPLSLNPAASASGSASLDPPPTTGALTPASEVFRDDMASFGHQLKVAMADDFLSRDSLGSITFVNSSSLNGDDVDSFGRQLKAAMTEDFLSKESLGSLSFLNSSSVNGNLNKMMTTCILTPPGPIAEL</sequence>
<dbReference type="AlphaFoldDB" id="A0A9P0G5Y5"/>
<proteinExistence type="predicted"/>
<dbReference type="PANTHER" id="PTHR12335">
    <property type="entry name" value="TIPE PROTEIN TEMPERATURE-INDUCED PARALYTIC E"/>
    <property type="match status" value="1"/>
</dbReference>
<dbReference type="EMBL" id="OU963868">
    <property type="protein sequence ID" value="CAH0776199.1"/>
    <property type="molecule type" value="Genomic_DNA"/>
</dbReference>
<keyword evidence="2" id="KW-0472">Membrane</keyword>
<reference evidence="3" key="1">
    <citation type="submission" date="2021-12" db="EMBL/GenBank/DDBJ databases">
        <authorList>
            <person name="King R."/>
        </authorList>
    </citation>
    <scope>NUCLEOTIDE SEQUENCE</scope>
</reference>
<feature type="region of interest" description="Disordered" evidence="1">
    <location>
        <begin position="104"/>
        <end position="128"/>
    </location>
</feature>
<feature type="region of interest" description="Disordered" evidence="1">
    <location>
        <begin position="154"/>
        <end position="173"/>
    </location>
</feature>
<keyword evidence="2" id="KW-0812">Transmembrane</keyword>
<dbReference type="PANTHER" id="PTHR12335:SF6">
    <property type="entry name" value="PROTEIN TIPE"/>
    <property type="match status" value="1"/>
</dbReference>
<keyword evidence="2" id="KW-1133">Transmembrane helix</keyword>
<dbReference type="GO" id="GO:0005886">
    <property type="term" value="C:plasma membrane"/>
    <property type="evidence" value="ECO:0007669"/>
    <property type="project" value="TreeGrafter"/>
</dbReference>
<dbReference type="InterPro" id="IPR031578">
    <property type="entry name" value="TipE"/>
</dbReference>
<protein>
    <recommendedName>
        <fullName evidence="5">Protein tipE</fullName>
    </recommendedName>
</protein>
<dbReference type="Proteomes" id="UP001152759">
    <property type="component" value="Chromosome 7"/>
</dbReference>
<accession>A0A9P0G5Y5</accession>
<dbReference type="GO" id="GO:0002028">
    <property type="term" value="P:regulation of sodium ion transport"/>
    <property type="evidence" value="ECO:0007669"/>
    <property type="project" value="TreeGrafter"/>
</dbReference>
<dbReference type="KEGG" id="btab:109039384"/>
<feature type="transmembrane region" description="Helical" evidence="2">
    <location>
        <begin position="241"/>
        <end position="266"/>
    </location>
</feature>
<evidence type="ECO:0000313" key="4">
    <source>
        <dbReference type="Proteomes" id="UP001152759"/>
    </source>
</evidence>
<dbReference type="Pfam" id="PF16972">
    <property type="entry name" value="TipE"/>
    <property type="match status" value="3"/>
</dbReference>